<dbReference type="Gene3D" id="1.20.5.4130">
    <property type="match status" value="1"/>
</dbReference>
<keyword evidence="2" id="KW-0433">Leucine-rich repeat</keyword>
<dbReference type="Proteomes" id="UP000324897">
    <property type="component" value="Chromosome 3"/>
</dbReference>
<evidence type="ECO:0000256" key="4">
    <source>
        <dbReference type="ARBA" id="ARBA00022741"/>
    </source>
</evidence>
<dbReference type="OrthoDB" id="693806at2759"/>
<dbReference type="AlphaFoldDB" id="A0A5J9TK02"/>
<dbReference type="SUPFAM" id="SSF52540">
    <property type="entry name" value="P-loop containing nucleoside triphosphate hydrolases"/>
    <property type="match status" value="1"/>
</dbReference>
<keyword evidence="3" id="KW-0677">Repeat</keyword>
<comment type="similarity">
    <text evidence="1">Belongs to the disease resistance NB-LRR family.</text>
</comment>
<protein>
    <recommendedName>
        <fullName evidence="6">Disease resistance N-terminal domain-containing protein</fullName>
    </recommendedName>
</protein>
<dbReference type="Pfam" id="PF18052">
    <property type="entry name" value="Rx_N"/>
    <property type="match status" value="1"/>
</dbReference>
<evidence type="ECO:0000313" key="8">
    <source>
        <dbReference type="Proteomes" id="UP000324897"/>
    </source>
</evidence>
<evidence type="ECO:0000256" key="5">
    <source>
        <dbReference type="ARBA" id="ARBA00022821"/>
    </source>
</evidence>
<proteinExistence type="inferred from homology"/>
<dbReference type="PANTHER" id="PTHR19338">
    <property type="entry name" value="TRANSLOCASE OF INNER MITOCHONDRIAL MEMBRANE 13 HOMOLOG"/>
    <property type="match status" value="1"/>
</dbReference>
<evidence type="ECO:0000259" key="6">
    <source>
        <dbReference type="Pfam" id="PF18052"/>
    </source>
</evidence>
<evidence type="ECO:0000256" key="2">
    <source>
        <dbReference type="ARBA" id="ARBA00022614"/>
    </source>
</evidence>
<keyword evidence="4" id="KW-0547">Nucleotide-binding</keyword>
<sequence length="186" mass="21411">MLEKRTAGMVERYIKDELKTIQAFLRAAEVLKKKDDLLNVWAEQVRDLSYDIEDCLDEFRVHVKSQSLSRQLMKIGDLHRIAIQIRNLKSRVEEVSNRNTRYSLIKPISSSSRDERDSYMEDIRNQSANSVDESELVGFSTPKREFLKLIDVSTDYGPVKVICVIGMGGLGKTTLAEKPTRVRKIF</sequence>
<dbReference type="GO" id="GO:0006952">
    <property type="term" value="P:defense response"/>
    <property type="evidence" value="ECO:0007669"/>
    <property type="project" value="UniProtKB-KW"/>
</dbReference>
<dbReference type="InterPro" id="IPR041118">
    <property type="entry name" value="Rx_N"/>
</dbReference>
<name>A0A5J9TK02_9POAL</name>
<dbReference type="GO" id="GO:0000166">
    <property type="term" value="F:nucleotide binding"/>
    <property type="evidence" value="ECO:0007669"/>
    <property type="project" value="UniProtKB-KW"/>
</dbReference>
<dbReference type="Gramene" id="TVU11622">
    <property type="protein sequence ID" value="TVU11622"/>
    <property type="gene ID" value="EJB05_45217"/>
</dbReference>
<evidence type="ECO:0000256" key="1">
    <source>
        <dbReference type="ARBA" id="ARBA00008894"/>
    </source>
</evidence>
<feature type="domain" description="Disease resistance N-terminal" evidence="6">
    <location>
        <begin position="13"/>
        <end position="71"/>
    </location>
</feature>
<evidence type="ECO:0000256" key="3">
    <source>
        <dbReference type="ARBA" id="ARBA00022737"/>
    </source>
</evidence>
<evidence type="ECO:0000313" key="7">
    <source>
        <dbReference type="EMBL" id="TVU11622.1"/>
    </source>
</evidence>
<dbReference type="PANTHER" id="PTHR19338:SF32">
    <property type="entry name" value="OS06G0287500 PROTEIN"/>
    <property type="match status" value="1"/>
</dbReference>
<dbReference type="EMBL" id="RWGY01000039">
    <property type="protein sequence ID" value="TVU11622.1"/>
    <property type="molecule type" value="Genomic_DNA"/>
</dbReference>
<gene>
    <name evidence="7" type="ORF">EJB05_45217</name>
</gene>
<dbReference type="CDD" id="cd14798">
    <property type="entry name" value="RX-CC_like"/>
    <property type="match status" value="1"/>
</dbReference>
<comment type="caution">
    <text evidence="7">The sequence shown here is derived from an EMBL/GenBank/DDBJ whole genome shotgun (WGS) entry which is preliminary data.</text>
</comment>
<dbReference type="Gene3D" id="3.40.50.300">
    <property type="entry name" value="P-loop containing nucleotide triphosphate hydrolases"/>
    <property type="match status" value="1"/>
</dbReference>
<accession>A0A5J9TK02</accession>
<feature type="non-terminal residue" evidence="7">
    <location>
        <position position="1"/>
    </location>
</feature>
<keyword evidence="5" id="KW-0611">Plant defense</keyword>
<keyword evidence="8" id="KW-1185">Reference proteome</keyword>
<reference evidence="7 8" key="1">
    <citation type="journal article" date="2019" name="Sci. Rep.">
        <title>A high-quality genome of Eragrostis curvula grass provides insights into Poaceae evolution and supports new strategies to enhance forage quality.</title>
        <authorList>
            <person name="Carballo J."/>
            <person name="Santos B.A.C.M."/>
            <person name="Zappacosta D."/>
            <person name="Garbus I."/>
            <person name="Selva J.P."/>
            <person name="Gallo C.A."/>
            <person name="Diaz A."/>
            <person name="Albertini E."/>
            <person name="Caccamo M."/>
            <person name="Echenique V."/>
        </authorList>
    </citation>
    <scope>NUCLEOTIDE SEQUENCE [LARGE SCALE GENOMIC DNA]</scope>
    <source>
        <strain evidence="8">cv. Victoria</strain>
        <tissue evidence="7">Leaf</tissue>
    </source>
</reference>
<dbReference type="InterPro" id="IPR027417">
    <property type="entry name" value="P-loop_NTPase"/>
</dbReference>
<organism evidence="7 8">
    <name type="scientific">Eragrostis curvula</name>
    <name type="common">weeping love grass</name>
    <dbReference type="NCBI Taxonomy" id="38414"/>
    <lineage>
        <taxon>Eukaryota</taxon>
        <taxon>Viridiplantae</taxon>
        <taxon>Streptophyta</taxon>
        <taxon>Embryophyta</taxon>
        <taxon>Tracheophyta</taxon>
        <taxon>Spermatophyta</taxon>
        <taxon>Magnoliopsida</taxon>
        <taxon>Liliopsida</taxon>
        <taxon>Poales</taxon>
        <taxon>Poaceae</taxon>
        <taxon>PACMAD clade</taxon>
        <taxon>Chloridoideae</taxon>
        <taxon>Eragrostideae</taxon>
        <taxon>Eragrostidinae</taxon>
        <taxon>Eragrostis</taxon>
    </lineage>
</organism>
<dbReference type="InterPro" id="IPR038005">
    <property type="entry name" value="RX-like_CC"/>
</dbReference>